<name>A0A7W9AWZ3_9HYPH</name>
<organism evidence="3 4">
    <name type="scientific">Brucella daejeonensis</name>
    <dbReference type="NCBI Taxonomy" id="659015"/>
    <lineage>
        <taxon>Bacteria</taxon>
        <taxon>Pseudomonadati</taxon>
        <taxon>Pseudomonadota</taxon>
        <taxon>Alphaproteobacteria</taxon>
        <taxon>Hyphomicrobiales</taxon>
        <taxon>Brucellaceae</taxon>
        <taxon>Brucella/Ochrobactrum group</taxon>
        <taxon>Brucella</taxon>
    </lineage>
</organism>
<keyword evidence="1" id="KW-0175">Coiled coil</keyword>
<evidence type="ECO:0008006" key="5">
    <source>
        <dbReference type="Google" id="ProtNLM"/>
    </source>
</evidence>
<dbReference type="AlphaFoldDB" id="A0A7W9AWZ3"/>
<protein>
    <recommendedName>
        <fullName evidence="5">Phage protein, HK97 gp10 family</fullName>
    </recommendedName>
</protein>
<dbReference type="Proteomes" id="UP000555546">
    <property type="component" value="Unassembled WGS sequence"/>
</dbReference>
<comment type="caution">
    <text evidence="3">The sequence shown here is derived from an EMBL/GenBank/DDBJ whole genome shotgun (WGS) entry which is preliminary data.</text>
</comment>
<sequence>MAIKATIQGREALNRRLRQLVPDAEKNAAEAKLQIAKEAANAIAAKAPIGPATDPFTGKPRQAGKYRASIQGGLQRDNLGNIGIGQSRSKDPDATGVYAEYIWRFLEFGTKPHINKGAAPGTRHPGTAKQPHIFPTWRAMQRKAKRRVRDAINKAVRKARGK</sequence>
<dbReference type="RefSeq" id="WP_183651423.1">
    <property type="nucleotide sequence ID" value="NZ_JACIJG010000006.1"/>
</dbReference>
<feature type="coiled-coil region" evidence="1">
    <location>
        <begin position="14"/>
        <end position="46"/>
    </location>
</feature>
<evidence type="ECO:0000313" key="4">
    <source>
        <dbReference type="Proteomes" id="UP000555546"/>
    </source>
</evidence>
<keyword evidence="4" id="KW-1185">Reference proteome</keyword>
<reference evidence="3 4" key="1">
    <citation type="submission" date="2020-08" db="EMBL/GenBank/DDBJ databases">
        <title>Genomic Encyclopedia of Type Strains, Phase IV (KMG-IV): sequencing the most valuable type-strain genomes for metagenomic binning, comparative biology and taxonomic classification.</title>
        <authorList>
            <person name="Goeker M."/>
        </authorList>
    </citation>
    <scope>NUCLEOTIDE SEQUENCE [LARGE SCALE GENOMIC DNA]</scope>
    <source>
        <strain evidence="3 4">DSM 26944</strain>
    </source>
</reference>
<dbReference type="InterPro" id="IPR010064">
    <property type="entry name" value="HK97-gp10_tail"/>
</dbReference>
<dbReference type="EMBL" id="JACIJG010000006">
    <property type="protein sequence ID" value="MBB5702144.1"/>
    <property type="molecule type" value="Genomic_DNA"/>
</dbReference>
<evidence type="ECO:0000256" key="2">
    <source>
        <dbReference type="SAM" id="MobiDB-lite"/>
    </source>
</evidence>
<accession>A0A7W9AWZ3</accession>
<evidence type="ECO:0000256" key="1">
    <source>
        <dbReference type="SAM" id="Coils"/>
    </source>
</evidence>
<proteinExistence type="predicted"/>
<feature type="region of interest" description="Disordered" evidence="2">
    <location>
        <begin position="48"/>
        <end position="92"/>
    </location>
</feature>
<dbReference type="Pfam" id="PF04883">
    <property type="entry name" value="HK97-gp10_like"/>
    <property type="match status" value="1"/>
</dbReference>
<gene>
    <name evidence="3" type="ORF">FHS76_002019</name>
</gene>
<evidence type="ECO:0000313" key="3">
    <source>
        <dbReference type="EMBL" id="MBB5702144.1"/>
    </source>
</evidence>